<protein>
    <recommendedName>
        <fullName evidence="3">Abortive infection protein</fullName>
    </recommendedName>
</protein>
<dbReference type="AlphaFoldDB" id="A0A7X0NUV1"/>
<evidence type="ECO:0000313" key="2">
    <source>
        <dbReference type="Proteomes" id="UP000565579"/>
    </source>
</evidence>
<proteinExistence type="predicted"/>
<dbReference type="SUPFAM" id="SSF51445">
    <property type="entry name" value="(Trans)glycosidases"/>
    <property type="match status" value="1"/>
</dbReference>
<sequence>MRGKGIVYDTGIVIGGHDTRPAFDLGAVRHDLQAIRRDLRCTAVRIIGSDPARLEAAAREAVAAGLEVWFSPFTADLTPAELIDLFADCAGRVEGPAAVFVAGAEHSLLNRGFLPGDTIGDRIGLLSEPERLREHLGRVPALVNAFLEDAVTVVRERFSGRITYAAIPFESVDWSPFDLVGVDLYRSAEIAGRYRDGVRALVARSGKPVAITEVGCMTFRGAGDLGARGTEVVEYDGHRPVGLSRPLARDEGEQAAYLREVLDVCEQEGVDSVFVNTFAQFDLPGDLDAASYGVVRVTGGTTWEPKEAFHLLAERYG</sequence>
<dbReference type="InterPro" id="IPR017853">
    <property type="entry name" value="GH"/>
</dbReference>
<dbReference type="Proteomes" id="UP000565579">
    <property type="component" value="Unassembled WGS sequence"/>
</dbReference>
<keyword evidence="2" id="KW-1185">Reference proteome</keyword>
<accession>A0A7X0NUV1</accession>
<comment type="caution">
    <text evidence="1">The sequence shown here is derived from an EMBL/GenBank/DDBJ whole genome shotgun (WGS) entry which is preliminary data.</text>
</comment>
<reference evidence="1 2" key="1">
    <citation type="submission" date="2020-08" db="EMBL/GenBank/DDBJ databases">
        <title>Sequencing the genomes of 1000 actinobacteria strains.</title>
        <authorList>
            <person name="Klenk H.-P."/>
        </authorList>
    </citation>
    <scope>NUCLEOTIDE SEQUENCE [LARGE SCALE GENOMIC DNA]</scope>
    <source>
        <strain evidence="1 2">DSM 43768</strain>
    </source>
</reference>
<gene>
    <name evidence="1" type="ORF">HD593_004869</name>
</gene>
<dbReference type="RefSeq" id="WP_185104407.1">
    <property type="nucleotide sequence ID" value="NZ_JACHMI010000001.1"/>
</dbReference>
<evidence type="ECO:0000313" key="1">
    <source>
        <dbReference type="EMBL" id="MBB6550074.1"/>
    </source>
</evidence>
<dbReference type="EMBL" id="JACHMI010000001">
    <property type="protein sequence ID" value="MBB6550074.1"/>
    <property type="molecule type" value="Genomic_DNA"/>
</dbReference>
<name>A0A7X0NUV1_9ACTN</name>
<evidence type="ECO:0008006" key="3">
    <source>
        <dbReference type="Google" id="ProtNLM"/>
    </source>
</evidence>
<organism evidence="1 2">
    <name type="scientific">Nonomuraea rubra</name>
    <dbReference type="NCBI Taxonomy" id="46180"/>
    <lineage>
        <taxon>Bacteria</taxon>
        <taxon>Bacillati</taxon>
        <taxon>Actinomycetota</taxon>
        <taxon>Actinomycetes</taxon>
        <taxon>Streptosporangiales</taxon>
        <taxon>Streptosporangiaceae</taxon>
        <taxon>Nonomuraea</taxon>
    </lineage>
</organism>
<dbReference type="Gene3D" id="3.20.20.80">
    <property type="entry name" value="Glycosidases"/>
    <property type="match status" value="1"/>
</dbReference>